<name>A0A9J6ZKS1_9BACL</name>
<dbReference type="Gene3D" id="1.25.10.10">
    <property type="entry name" value="Leucine-rich Repeat Variant"/>
    <property type="match status" value="1"/>
</dbReference>
<dbReference type="AlphaFoldDB" id="A0A9J6ZKS1"/>
<dbReference type="Pfam" id="PF13646">
    <property type="entry name" value="HEAT_2"/>
    <property type="match status" value="1"/>
</dbReference>
<sequence>MNNKNYEAVSELPENFEELKKAVNRTANWKERLNAVNELAGWNSDETIKVLQHVMTGDQVSQVREAAFRTLKKMGEEVQMPAKNKGELFKNLRKILLRIKKSLPDGHTFEEFKEKLQKTRVDIYDTYEGDKGDGFDAWLKDMWETTTSKRK</sequence>
<dbReference type="KEGG" id="plig:NAG76_10275"/>
<dbReference type="InterPro" id="IPR011989">
    <property type="entry name" value="ARM-like"/>
</dbReference>
<gene>
    <name evidence="1" type="ORF">NAG76_10275</name>
</gene>
<dbReference type="EMBL" id="CP097899">
    <property type="protein sequence ID" value="URN96575.1"/>
    <property type="molecule type" value="Genomic_DNA"/>
</dbReference>
<dbReference type="Proteomes" id="UP001056756">
    <property type="component" value="Chromosome"/>
</dbReference>
<evidence type="ECO:0000313" key="2">
    <source>
        <dbReference type="Proteomes" id="UP001056756"/>
    </source>
</evidence>
<reference evidence="1" key="1">
    <citation type="submission" date="2022-05" db="EMBL/GenBank/DDBJ databases">
        <title>Novel bacterial taxa in a minimal lignocellulolytic consortium and its capacity to transform plastics disclosed by genome-resolved metagenomics.</title>
        <authorList>
            <person name="Rodriguez C.A.D."/>
            <person name="Diaz-Garcia L."/>
            <person name="Herrera K."/>
            <person name="Tarazona N.A."/>
            <person name="Sproer C."/>
            <person name="Overmann J."/>
            <person name="Jimenez D.J."/>
        </authorList>
    </citation>
    <scope>NUCLEOTIDE SEQUENCE</scope>
    <source>
        <strain evidence="1">MAG5</strain>
    </source>
</reference>
<accession>A0A9J6ZKS1</accession>
<organism evidence="1 2">
    <name type="scientific">Candidatus Pristimantibacillus lignocellulolyticus</name>
    <dbReference type="NCBI Taxonomy" id="2994561"/>
    <lineage>
        <taxon>Bacteria</taxon>
        <taxon>Bacillati</taxon>
        <taxon>Bacillota</taxon>
        <taxon>Bacilli</taxon>
        <taxon>Bacillales</taxon>
        <taxon>Paenibacillaceae</taxon>
        <taxon>Candidatus Pristimantibacillus</taxon>
    </lineage>
</organism>
<proteinExistence type="predicted"/>
<protein>
    <submittedName>
        <fullName evidence="1">HEAT repeat domain-containing protein</fullName>
    </submittedName>
</protein>
<evidence type="ECO:0000313" key="1">
    <source>
        <dbReference type="EMBL" id="URN96575.1"/>
    </source>
</evidence>